<dbReference type="PANTHER" id="PTHR30465">
    <property type="entry name" value="INNER MEMBRANE ABC TRANSPORTER"/>
    <property type="match status" value="1"/>
</dbReference>
<keyword evidence="6 7" id="KW-0472">Membrane</keyword>
<dbReference type="Pfam" id="PF19300">
    <property type="entry name" value="BPD_transp_1_N"/>
    <property type="match status" value="1"/>
</dbReference>
<keyword evidence="4 7" id="KW-0812">Transmembrane</keyword>
<evidence type="ECO:0000256" key="2">
    <source>
        <dbReference type="ARBA" id="ARBA00022448"/>
    </source>
</evidence>
<comment type="subcellular location">
    <subcellularLocation>
        <location evidence="1 7">Cell membrane</location>
        <topology evidence="1 7">Multi-pass membrane protein</topology>
    </subcellularLocation>
</comment>
<evidence type="ECO:0000256" key="1">
    <source>
        <dbReference type="ARBA" id="ARBA00004651"/>
    </source>
</evidence>
<comment type="caution">
    <text evidence="9">The sequence shown here is derived from an EMBL/GenBank/DDBJ whole genome shotgun (WGS) entry which is preliminary data.</text>
</comment>
<sequence length="319" mass="35811">MLNYILKRLGLMVITATIIAMIVFVMIKLMPTYEPPVIGTDPELQELIRKREGYDKPIPTQFFYWVRNIFVNGDFGWSDNHHKDAIEVLGDRIPISVQVNILPFFVSVPIGFALGMFAALKKNKISDHIISLGVIFFISVPGFVVASLLQYYFAYEWEILPPMLAADIDTVGNPLLKLRSMILPILSLSFGSVATYTRYSRAELTEVLTSEFMLLCRTKGLTRRQATIRHAMRNSLVPLAPMIIGGLIAIFGGSLIIERIFRIPGIGGIYLESFNDRDYSLIMVVILFYTVIGLVSILLVDISYSIIDPRIRVGGGKRG</sequence>
<dbReference type="GO" id="GO:0005886">
    <property type="term" value="C:plasma membrane"/>
    <property type="evidence" value="ECO:0007669"/>
    <property type="project" value="UniProtKB-SubCell"/>
</dbReference>
<evidence type="ECO:0000256" key="6">
    <source>
        <dbReference type="ARBA" id="ARBA00023136"/>
    </source>
</evidence>
<dbReference type="EMBL" id="AFNU02000002">
    <property type="protein sequence ID" value="ERJ13138.1"/>
    <property type="molecule type" value="Genomic_DNA"/>
</dbReference>
<evidence type="ECO:0000256" key="3">
    <source>
        <dbReference type="ARBA" id="ARBA00022475"/>
    </source>
</evidence>
<dbReference type="Proteomes" id="UP000005707">
    <property type="component" value="Unassembled WGS sequence"/>
</dbReference>
<feature type="transmembrane region" description="Helical" evidence="7">
    <location>
        <begin position="9"/>
        <end position="27"/>
    </location>
</feature>
<dbReference type="InterPro" id="IPR045621">
    <property type="entry name" value="BPD_transp_1_N"/>
</dbReference>
<dbReference type="InterPro" id="IPR035906">
    <property type="entry name" value="MetI-like_sf"/>
</dbReference>
<keyword evidence="2 7" id="KW-0813">Transport</keyword>
<dbReference type="InParanoid" id="U2EDS3"/>
<feature type="transmembrane region" description="Helical" evidence="7">
    <location>
        <begin position="181"/>
        <end position="199"/>
    </location>
</feature>
<dbReference type="Pfam" id="PF00528">
    <property type="entry name" value="BPD_transp_1"/>
    <property type="match status" value="1"/>
</dbReference>
<dbReference type="OrthoDB" id="9789439at2"/>
<dbReference type="AlphaFoldDB" id="U2EDS3"/>
<protein>
    <submittedName>
        <fullName evidence="9">Peptide ABC transporter permease protein</fullName>
    </submittedName>
</protein>
<dbReference type="PANTHER" id="PTHR30465:SF0">
    <property type="entry name" value="OLIGOPEPTIDE TRANSPORT SYSTEM PERMEASE PROTEIN APPB"/>
    <property type="match status" value="1"/>
</dbReference>
<dbReference type="CDD" id="cd06261">
    <property type="entry name" value="TM_PBP2"/>
    <property type="match status" value="1"/>
</dbReference>
<dbReference type="Gene3D" id="1.10.3720.10">
    <property type="entry name" value="MetI-like"/>
    <property type="match status" value="1"/>
</dbReference>
<dbReference type="STRING" id="1033810.HLPCO_000757"/>
<accession>U2EDS3</accession>
<evidence type="ECO:0000313" key="9">
    <source>
        <dbReference type="EMBL" id="ERJ13138.1"/>
    </source>
</evidence>
<feature type="domain" description="ABC transmembrane type-1" evidence="8">
    <location>
        <begin position="93"/>
        <end position="300"/>
    </location>
</feature>
<feature type="transmembrane region" description="Helical" evidence="7">
    <location>
        <begin position="281"/>
        <end position="302"/>
    </location>
</feature>
<gene>
    <name evidence="9" type="ORF">HLPCO_000757</name>
</gene>
<proteinExistence type="inferred from homology"/>
<dbReference type="InterPro" id="IPR000515">
    <property type="entry name" value="MetI-like"/>
</dbReference>
<feature type="transmembrane region" description="Helical" evidence="7">
    <location>
        <begin position="132"/>
        <end position="153"/>
    </location>
</feature>
<dbReference type="PROSITE" id="PS50928">
    <property type="entry name" value="ABC_TM1"/>
    <property type="match status" value="1"/>
</dbReference>
<keyword evidence="3" id="KW-1003">Cell membrane</keyword>
<reference evidence="9 10" key="1">
    <citation type="journal article" date="2011" name="J. Bacteriol.">
        <title>Genome sequence of Haloplasma contractile, an unusual contractile bacterium from a deep-sea anoxic brine lake.</title>
        <authorList>
            <person name="Antunes A."/>
            <person name="Alam I."/>
            <person name="El Dorry H."/>
            <person name="Siam R."/>
            <person name="Robertson A."/>
            <person name="Bajic V.B."/>
            <person name="Stingl U."/>
        </authorList>
    </citation>
    <scope>NUCLEOTIDE SEQUENCE [LARGE SCALE GENOMIC DNA]</scope>
    <source>
        <strain evidence="9 10">SSD-17B</strain>
    </source>
</reference>
<feature type="transmembrane region" description="Helical" evidence="7">
    <location>
        <begin position="239"/>
        <end position="261"/>
    </location>
</feature>
<evidence type="ECO:0000256" key="7">
    <source>
        <dbReference type="RuleBase" id="RU363032"/>
    </source>
</evidence>
<keyword evidence="5 7" id="KW-1133">Transmembrane helix</keyword>
<dbReference type="eggNOG" id="COG0601">
    <property type="taxonomic scope" value="Bacteria"/>
</dbReference>
<feature type="transmembrane region" description="Helical" evidence="7">
    <location>
        <begin position="101"/>
        <end position="120"/>
    </location>
</feature>
<reference evidence="9 10" key="2">
    <citation type="journal article" date="2013" name="PLoS ONE">
        <title>INDIGO - INtegrated Data Warehouse of MIcrobial GenOmes with Examples from the Red Sea Extremophiles.</title>
        <authorList>
            <person name="Alam I."/>
            <person name="Antunes A."/>
            <person name="Kamau A.A."/>
            <person name="Ba Alawi W."/>
            <person name="Kalkatawi M."/>
            <person name="Stingl U."/>
            <person name="Bajic V.B."/>
        </authorList>
    </citation>
    <scope>NUCLEOTIDE SEQUENCE [LARGE SCALE GENOMIC DNA]</scope>
    <source>
        <strain evidence="9 10">SSD-17B</strain>
    </source>
</reference>
<dbReference type="GO" id="GO:0055085">
    <property type="term" value="P:transmembrane transport"/>
    <property type="evidence" value="ECO:0007669"/>
    <property type="project" value="InterPro"/>
</dbReference>
<dbReference type="SUPFAM" id="SSF161098">
    <property type="entry name" value="MetI-like"/>
    <property type="match status" value="1"/>
</dbReference>
<name>U2EDS3_9MOLU</name>
<evidence type="ECO:0000259" key="8">
    <source>
        <dbReference type="PROSITE" id="PS50928"/>
    </source>
</evidence>
<keyword evidence="10" id="KW-1185">Reference proteome</keyword>
<organism evidence="9 10">
    <name type="scientific">Haloplasma contractile SSD-17B</name>
    <dbReference type="NCBI Taxonomy" id="1033810"/>
    <lineage>
        <taxon>Bacteria</taxon>
        <taxon>Bacillati</taxon>
        <taxon>Mycoplasmatota</taxon>
        <taxon>Mollicutes</taxon>
        <taxon>Haloplasmatales</taxon>
        <taxon>Haloplasmataceae</taxon>
        <taxon>Haloplasma</taxon>
    </lineage>
</organism>
<evidence type="ECO:0000256" key="4">
    <source>
        <dbReference type="ARBA" id="ARBA00022692"/>
    </source>
</evidence>
<evidence type="ECO:0000313" key="10">
    <source>
        <dbReference type="Proteomes" id="UP000005707"/>
    </source>
</evidence>
<evidence type="ECO:0000256" key="5">
    <source>
        <dbReference type="ARBA" id="ARBA00022989"/>
    </source>
</evidence>
<comment type="similarity">
    <text evidence="7">Belongs to the binding-protein-dependent transport system permease family.</text>
</comment>
<dbReference type="RefSeq" id="WP_008826851.1">
    <property type="nucleotide sequence ID" value="NZ_AFNU02000002.1"/>
</dbReference>